<dbReference type="PANTHER" id="PTHR16161:SF0">
    <property type="entry name" value="TRANSCRIPTIONAL PROTEIN SWT1"/>
    <property type="match status" value="1"/>
</dbReference>
<dbReference type="Proteomes" id="UP000677054">
    <property type="component" value="Unassembled WGS sequence"/>
</dbReference>
<dbReference type="Gene3D" id="3.40.50.1010">
    <property type="entry name" value="5'-nuclease"/>
    <property type="match status" value="2"/>
</dbReference>
<proteinExistence type="predicted"/>
<dbReference type="SMART" id="SM00670">
    <property type="entry name" value="PINc"/>
    <property type="match status" value="2"/>
</dbReference>
<keyword evidence="4" id="KW-1185">Reference proteome</keyword>
<feature type="compositionally biased region" description="Basic and acidic residues" evidence="1">
    <location>
        <begin position="106"/>
        <end position="155"/>
    </location>
</feature>
<dbReference type="PANTHER" id="PTHR16161">
    <property type="entry name" value="TRANSCRIPTIONAL PROTEIN SWT1"/>
    <property type="match status" value="1"/>
</dbReference>
<evidence type="ECO:0000313" key="4">
    <source>
        <dbReference type="Proteomes" id="UP000677054"/>
    </source>
</evidence>
<organism evidence="3">
    <name type="scientific">Darwinula stevensoni</name>
    <dbReference type="NCBI Taxonomy" id="69355"/>
    <lineage>
        <taxon>Eukaryota</taxon>
        <taxon>Metazoa</taxon>
        <taxon>Ecdysozoa</taxon>
        <taxon>Arthropoda</taxon>
        <taxon>Crustacea</taxon>
        <taxon>Oligostraca</taxon>
        <taxon>Ostracoda</taxon>
        <taxon>Podocopa</taxon>
        <taxon>Podocopida</taxon>
        <taxon>Darwinulocopina</taxon>
        <taxon>Darwinuloidea</taxon>
        <taxon>Darwinulidae</taxon>
        <taxon>Darwinula</taxon>
    </lineage>
</organism>
<dbReference type="AlphaFoldDB" id="A0A7R8XFD3"/>
<feature type="region of interest" description="Disordered" evidence="1">
    <location>
        <begin position="52"/>
        <end position="155"/>
    </location>
</feature>
<dbReference type="Pfam" id="PF13638">
    <property type="entry name" value="PIN_4"/>
    <property type="match status" value="2"/>
</dbReference>
<dbReference type="InterPro" id="IPR029060">
    <property type="entry name" value="PIN-like_dom_sf"/>
</dbReference>
<dbReference type="SUPFAM" id="SSF88723">
    <property type="entry name" value="PIN domain-like"/>
    <property type="match status" value="2"/>
</dbReference>
<dbReference type="EMBL" id="CAJPEV010001980">
    <property type="protein sequence ID" value="CAG0895180.1"/>
    <property type="molecule type" value="Genomic_DNA"/>
</dbReference>
<evidence type="ECO:0000256" key="1">
    <source>
        <dbReference type="SAM" id="MobiDB-lite"/>
    </source>
</evidence>
<feature type="domain" description="PIN" evidence="2">
    <location>
        <begin position="183"/>
        <end position="315"/>
    </location>
</feature>
<evidence type="ECO:0000313" key="3">
    <source>
        <dbReference type="EMBL" id="CAD7248761.1"/>
    </source>
</evidence>
<feature type="compositionally biased region" description="Basic residues" evidence="1">
    <location>
        <begin position="60"/>
        <end position="70"/>
    </location>
</feature>
<dbReference type="InterPro" id="IPR002716">
    <property type="entry name" value="PIN_dom"/>
</dbReference>
<reference evidence="3" key="1">
    <citation type="submission" date="2020-11" db="EMBL/GenBank/DDBJ databases">
        <authorList>
            <person name="Tran Van P."/>
        </authorList>
    </citation>
    <scope>NUCLEOTIDE SEQUENCE</scope>
</reference>
<gene>
    <name evidence="3" type="ORF">DSTB1V02_LOCUS8569</name>
</gene>
<feature type="region of interest" description="Disordered" evidence="1">
    <location>
        <begin position="1"/>
        <end position="25"/>
    </location>
</feature>
<dbReference type="OrthoDB" id="548295at2759"/>
<dbReference type="InterPro" id="IPR052626">
    <property type="entry name" value="SWT1_Regulator"/>
</dbReference>
<dbReference type="GO" id="GO:0005634">
    <property type="term" value="C:nucleus"/>
    <property type="evidence" value="ECO:0007669"/>
    <property type="project" value="TreeGrafter"/>
</dbReference>
<sequence>MGNTSVFPRQCEGHPVKRSADNPSRHVCHCSRPHCTFTTKVDTDLVITCPISSSEAHPRPAGRTKIRTKIQCRDRTGTPAVSSGHRPGGHQPPRHRPGGHQQSKLRVAERGSSKSEPHPEWRKSGCDRFLPRRAPRKSDRGIEDIQNRAEIPRTDENKTDVISTDVKSIVPSSPVRHDSSFSNYVVIDTNVLFDRRFKIEKFIADSDACVVIPSIVMKELRGLQSCAPHPSSHRRRKSWKERRARRARWAYNSIRRHLSKGHPRVLGLEGDYGDWIDYFQPESNDDVILQNCLALMEDYPSSKVQLFTQDKRLQDDASSYAVQVISLPPLEIEDIRNRAEIPRTDENNTDVINTDVSSIVPSWSARSVPTPHPRNDIGYEGEDGDGEDDGYEYDEAEDDEDEGPFKDKFDSSCRNYVVIDTNVLLDRRFRIEKFIADSDACVVIPSIVLRELRGLQSCSPRPSSRRRRMSNKERRARKARWAYNNIRRHLSSRHPRILDLERNYGDWIDYFQPASNDDIILKNCLALMEDHPSAKIQLFTQDRRLQSDAMRYGVDVISLPPLVH</sequence>
<feature type="compositionally biased region" description="Acidic residues" evidence="1">
    <location>
        <begin position="379"/>
        <end position="402"/>
    </location>
</feature>
<feature type="compositionally biased region" description="Basic and acidic residues" evidence="1">
    <location>
        <begin position="11"/>
        <end position="24"/>
    </location>
</feature>
<dbReference type="EMBL" id="LR901497">
    <property type="protein sequence ID" value="CAD7248761.1"/>
    <property type="molecule type" value="Genomic_DNA"/>
</dbReference>
<evidence type="ECO:0000259" key="2">
    <source>
        <dbReference type="SMART" id="SM00670"/>
    </source>
</evidence>
<accession>A0A7R8XFD3</accession>
<feature type="domain" description="PIN" evidence="2">
    <location>
        <begin position="415"/>
        <end position="547"/>
    </location>
</feature>
<protein>
    <recommendedName>
        <fullName evidence="2">PIN domain-containing protein</fullName>
    </recommendedName>
</protein>
<feature type="region of interest" description="Disordered" evidence="1">
    <location>
        <begin position="362"/>
        <end position="406"/>
    </location>
</feature>
<name>A0A7R8XFD3_9CRUS</name>